<evidence type="ECO:0000313" key="2">
    <source>
        <dbReference type="EMBL" id="CAB0043964.1"/>
    </source>
</evidence>
<sequence>MKKNRPLRNAVKKNTLHRIQRVPNTHYLVVLFTGAVLQHSGVSPLPTRRRPLSEVSRAYDPSDREIFRALPYHLASRTLVGDEHSLVWRVVHRQSRPGREEAVTATITHKHITVVNFIKKSCGDNGDKSIKRGFRPLVYIKIIGIFLIPFYVIDAKGQATDLLNFKPVPWSRSAQCKNCSSEPEVTTTGRSSTLVCRLVRVAFALKMMRLIFFRCSDGTFVQEVRGCVHRYVTSVVPRYRNIINQASFDQSPNRAAIRCRVQTSHVEIRLAKSLHVRPGNQARPKAYTRVQVVHTARTRDIRRYSFTLVQAVHQSTRTCDVRRDKLTPDATSCDSGTTSMWSSQRPKTISPRCLHSRGSQERIDHNDNCSVLDFCLCRLSIEAVSIQILGILASRFTTHYPPRAAASDRSGGLMNEWILFAYKTKNLQGLHLFMSPPLRSLAAARGGY</sequence>
<evidence type="ECO:0000256" key="1">
    <source>
        <dbReference type="SAM" id="Phobius"/>
    </source>
</evidence>
<protein>
    <submittedName>
        <fullName evidence="2">Uncharacterized protein</fullName>
    </submittedName>
</protein>
<dbReference type="Proteomes" id="UP000479190">
    <property type="component" value="Unassembled WGS sequence"/>
</dbReference>
<keyword evidence="1" id="KW-0812">Transmembrane</keyword>
<organism evidence="2 3">
    <name type="scientific">Trichogramma brassicae</name>
    <dbReference type="NCBI Taxonomy" id="86971"/>
    <lineage>
        <taxon>Eukaryota</taxon>
        <taxon>Metazoa</taxon>
        <taxon>Ecdysozoa</taxon>
        <taxon>Arthropoda</taxon>
        <taxon>Hexapoda</taxon>
        <taxon>Insecta</taxon>
        <taxon>Pterygota</taxon>
        <taxon>Neoptera</taxon>
        <taxon>Endopterygota</taxon>
        <taxon>Hymenoptera</taxon>
        <taxon>Apocrita</taxon>
        <taxon>Proctotrupomorpha</taxon>
        <taxon>Chalcidoidea</taxon>
        <taxon>Trichogrammatidae</taxon>
        <taxon>Trichogramma</taxon>
    </lineage>
</organism>
<keyword evidence="1" id="KW-0472">Membrane</keyword>
<keyword evidence="1" id="KW-1133">Transmembrane helix</keyword>
<evidence type="ECO:0000313" key="3">
    <source>
        <dbReference type="Proteomes" id="UP000479190"/>
    </source>
</evidence>
<feature type="transmembrane region" description="Helical" evidence="1">
    <location>
        <begin position="137"/>
        <end position="153"/>
    </location>
</feature>
<accession>A0A6H5J1U4</accession>
<dbReference type="AlphaFoldDB" id="A0A6H5J1U4"/>
<name>A0A6H5J1U4_9HYME</name>
<gene>
    <name evidence="2" type="ORF">TBRA_LOCUS15552</name>
</gene>
<dbReference type="EMBL" id="CADCXV010001363">
    <property type="protein sequence ID" value="CAB0043964.1"/>
    <property type="molecule type" value="Genomic_DNA"/>
</dbReference>
<proteinExistence type="predicted"/>
<reference evidence="2 3" key="1">
    <citation type="submission" date="2020-02" db="EMBL/GenBank/DDBJ databases">
        <authorList>
            <person name="Ferguson B K."/>
        </authorList>
    </citation>
    <scope>NUCLEOTIDE SEQUENCE [LARGE SCALE GENOMIC DNA]</scope>
</reference>
<keyword evidence="3" id="KW-1185">Reference proteome</keyword>